<feature type="region of interest" description="Disordered" evidence="1">
    <location>
        <begin position="80"/>
        <end position="105"/>
    </location>
</feature>
<feature type="compositionally biased region" description="Basic residues" evidence="1">
    <location>
        <begin position="87"/>
        <end position="97"/>
    </location>
</feature>
<accession>A0ABN1EQ68</accession>
<name>A0ABN1EQ68_9ACTN</name>
<organism evidence="2 3">
    <name type="scientific">Streptomyces mordarskii</name>
    <dbReference type="NCBI Taxonomy" id="1226758"/>
    <lineage>
        <taxon>Bacteria</taxon>
        <taxon>Bacillati</taxon>
        <taxon>Actinomycetota</taxon>
        <taxon>Actinomycetes</taxon>
        <taxon>Kitasatosporales</taxon>
        <taxon>Streptomycetaceae</taxon>
        <taxon>Streptomyces</taxon>
    </lineage>
</organism>
<keyword evidence="3" id="KW-1185">Reference proteome</keyword>
<reference evidence="2 3" key="1">
    <citation type="journal article" date="2019" name="Int. J. Syst. Evol. Microbiol.">
        <title>The Global Catalogue of Microorganisms (GCM) 10K type strain sequencing project: providing services to taxonomists for standard genome sequencing and annotation.</title>
        <authorList>
            <consortium name="The Broad Institute Genomics Platform"/>
            <consortium name="The Broad Institute Genome Sequencing Center for Infectious Disease"/>
            <person name="Wu L."/>
            <person name="Ma J."/>
        </authorList>
    </citation>
    <scope>NUCLEOTIDE SEQUENCE [LARGE SCALE GENOMIC DNA]</scope>
    <source>
        <strain evidence="2 3">JCM 5052</strain>
    </source>
</reference>
<dbReference type="EMBL" id="BAAABZ010000086">
    <property type="protein sequence ID" value="GAA0570993.1"/>
    <property type="molecule type" value="Genomic_DNA"/>
</dbReference>
<evidence type="ECO:0000256" key="1">
    <source>
        <dbReference type="SAM" id="MobiDB-lite"/>
    </source>
</evidence>
<gene>
    <name evidence="2" type="ORF">GCM10010390_87750</name>
</gene>
<dbReference type="Proteomes" id="UP001501576">
    <property type="component" value="Unassembled WGS sequence"/>
</dbReference>
<comment type="caution">
    <text evidence="2">The sequence shown here is derived from an EMBL/GenBank/DDBJ whole genome shotgun (WGS) entry which is preliminary data.</text>
</comment>
<sequence length="148" mass="16594">MLEKATRRWNFAHTLAFDHSVNRRWAVAPDGPNEADGSCCHVQPGAVLHRLDDAGLIDVTRVVLDTAHVRAKNLRRPLLDRLAPPRHPGHRRTRLPHRTAAGPKSRHTGLALHQTLDALQDLLNCWTGICTTCHQPLPSRTTPRSRQT</sequence>
<protein>
    <recommendedName>
        <fullName evidence="4">Transposase</fullName>
    </recommendedName>
</protein>
<evidence type="ECO:0008006" key="4">
    <source>
        <dbReference type="Google" id="ProtNLM"/>
    </source>
</evidence>
<proteinExistence type="predicted"/>
<evidence type="ECO:0000313" key="3">
    <source>
        <dbReference type="Proteomes" id="UP001501576"/>
    </source>
</evidence>
<evidence type="ECO:0000313" key="2">
    <source>
        <dbReference type="EMBL" id="GAA0570993.1"/>
    </source>
</evidence>